<sequence length="85" mass="9108">MLRTPDAPRPQTDTLAADIARLKKADRTLRSPHAAEQREAGATIAAYADHIQPLSPRNAELEAENATLREALGQGGTVALLPVTR</sequence>
<evidence type="ECO:0000313" key="1">
    <source>
        <dbReference type="EMBL" id="XDQ08209.1"/>
    </source>
</evidence>
<proteinExistence type="predicted"/>
<gene>
    <name evidence="1" type="ORF">AB5J55_00215</name>
</gene>
<name>A0AB39MT37_9ACTN</name>
<dbReference type="EMBL" id="CP163432">
    <property type="protein sequence ID" value="XDQ08209.1"/>
    <property type="molecule type" value="Genomic_DNA"/>
</dbReference>
<dbReference type="RefSeq" id="WP_369268669.1">
    <property type="nucleotide sequence ID" value="NZ_CP163432.1"/>
</dbReference>
<protein>
    <submittedName>
        <fullName evidence="1">Uncharacterized protein</fullName>
    </submittedName>
</protein>
<accession>A0AB39MT37</accession>
<reference evidence="1" key="1">
    <citation type="submission" date="2024-07" db="EMBL/GenBank/DDBJ databases">
        <authorList>
            <person name="Yu S.T."/>
        </authorList>
    </citation>
    <scope>NUCLEOTIDE SEQUENCE</scope>
    <source>
        <strain evidence="1">R11</strain>
    </source>
</reference>
<organism evidence="1">
    <name type="scientific">Streptomyces sp. R11</name>
    <dbReference type="NCBI Taxonomy" id="3238625"/>
    <lineage>
        <taxon>Bacteria</taxon>
        <taxon>Bacillati</taxon>
        <taxon>Actinomycetota</taxon>
        <taxon>Actinomycetes</taxon>
        <taxon>Kitasatosporales</taxon>
        <taxon>Streptomycetaceae</taxon>
        <taxon>Streptomyces</taxon>
    </lineage>
</organism>
<dbReference type="AlphaFoldDB" id="A0AB39MT37"/>